<feature type="domain" description="LIM zinc-binding" evidence="6">
    <location>
        <begin position="90"/>
        <end position="149"/>
    </location>
</feature>
<dbReference type="PANTHER" id="PTHR24214:SF61">
    <property type="entry name" value="PDZ AND LIM DOMAIN PROTEIN 3-LIKE"/>
    <property type="match status" value="1"/>
</dbReference>
<dbReference type="InterPro" id="IPR001781">
    <property type="entry name" value="Znf_LIM"/>
</dbReference>
<dbReference type="SMART" id="SM00132">
    <property type="entry name" value="LIM"/>
    <property type="match status" value="1"/>
</dbReference>
<protein>
    <submittedName>
        <fullName evidence="8">PDZ and LIM domain protein 1-like</fullName>
    </submittedName>
</protein>
<evidence type="ECO:0000256" key="5">
    <source>
        <dbReference type="SAM" id="MobiDB-lite"/>
    </source>
</evidence>
<evidence type="ECO:0000259" key="6">
    <source>
        <dbReference type="PROSITE" id="PS50023"/>
    </source>
</evidence>
<name>A0ABM0M056_SACKO</name>
<feature type="compositionally biased region" description="Polar residues" evidence="5">
    <location>
        <begin position="13"/>
        <end position="23"/>
    </location>
</feature>
<sequence>MLFICSDSPGHVDTSSPAYQSVHGSGGPAYANPTAQSRSFKMLQDMTEEDGGGGAGNYGTPQGSAQPGFRSVRPPSGGAAIGNKPPQTTPMCEDCDRGIVGPFVRVKGKSYHPECFTCKACHCNLKNQGYFEVGGKLYCERDARERVQPPEGADVVSMPGR</sequence>
<reference evidence="8" key="1">
    <citation type="submission" date="2025-08" db="UniProtKB">
        <authorList>
            <consortium name="RefSeq"/>
        </authorList>
    </citation>
    <scope>IDENTIFICATION</scope>
    <source>
        <tissue evidence="8">Testes</tissue>
    </source>
</reference>
<evidence type="ECO:0000256" key="2">
    <source>
        <dbReference type="ARBA" id="ARBA00022833"/>
    </source>
</evidence>
<dbReference type="SUPFAM" id="SSF57716">
    <property type="entry name" value="Glucocorticoid receptor-like (DNA-binding domain)"/>
    <property type="match status" value="2"/>
</dbReference>
<keyword evidence="3 4" id="KW-0440">LIM domain</keyword>
<dbReference type="PROSITE" id="PS50023">
    <property type="entry name" value="LIM_DOMAIN_2"/>
    <property type="match status" value="1"/>
</dbReference>
<evidence type="ECO:0000313" key="8">
    <source>
        <dbReference type="RefSeq" id="XP_006813397.1"/>
    </source>
</evidence>
<dbReference type="InterPro" id="IPR050604">
    <property type="entry name" value="PDZ-LIM_domain"/>
</dbReference>
<evidence type="ECO:0000256" key="4">
    <source>
        <dbReference type="PROSITE-ProRule" id="PRU00125"/>
    </source>
</evidence>
<keyword evidence="2 4" id="KW-0862">Zinc</keyword>
<gene>
    <name evidence="8" type="primary">LOC102801031</name>
</gene>
<feature type="region of interest" description="Disordered" evidence="5">
    <location>
        <begin position="1"/>
        <end position="34"/>
    </location>
</feature>
<evidence type="ECO:0000256" key="3">
    <source>
        <dbReference type="ARBA" id="ARBA00023038"/>
    </source>
</evidence>
<dbReference type="Gene3D" id="2.10.110.10">
    <property type="entry name" value="Cysteine Rich Protein"/>
    <property type="match status" value="1"/>
</dbReference>
<dbReference type="PANTHER" id="PTHR24214">
    <property type="entry name" value="PDZ AND LIM DOMAIN PROTEIN ZASP"/>
    <property type="match status" value="1"/>
</dbReference>
<dbReference type="RefSeq" id="XP_006813397.1">
    <property type="nucleotide sequence ID" value="XM_006813334.1"/>
</dbReference>
<dbReference type="Pfam" id="PF00412">
    <property type="entry name" value="LIM"/>
    <property type="match status" value="1"/>
</dbReference>
<evidence type="ECO:0000313" key="7">
    <source>
        <dbReference type="Proteomes" id="UP000694865"/>
    </source>
</evidence>
<evidence type="ECO:0000256" key="1">
    <source>
        <dbReference type="ARBA" id="ARBA00022723"/>
    </source>
</evidence>
<dbReference type="GeneID" id="102801031"/>
<accession>A0ABM0M056</accession>
<keyword evidence="7" id="KW-1185">Reference proteome</keyword>
<feature type="region of interest" description="Disordered" evidence="5">
    <location>
        <begin position="46"/>
        <end position="90"/>
    </location>
</feature>
<proteinExistence type="predicted"/>
<dbReference type="Proteomes" id="UP000694865">
    <property type="component" value="Unplaced"/>
</dbReference>
<keyword evidence="1 4" id="KW-0479">Metal-binding</keyword>
<dbReference type="PROSITE" id="PS00478">
    <property type="entry name" value="LIM_DOMAIN_1"/>
    <property type="match status" value="1"/>
</dbReference>
<organism evidence="7 8">
    <name type="scientific">Saccoglossus kowalevskii</name>
    <name type="common">Acorn worm</name>
    <dbReference type="NCBI Taxonomy" id="10224"/>
    <lineage>
        <taxon>Eukaryota</taxon>
        <taxon>Metazoa</taxon>
        <taxon>Hemichordata</taxon>
        <taxon>Enteropneusta</taxon>
        <taxon>Harrimaniidae</taxon>
        <taxon>Saccoglossus</taxon>
    </lineage>
</organism>